<evidence type="ECO:0000313" key="1">
    <source>
        <dbReference type="EMBL" id="WFN96017.1"/>
    </source>
</evidence>
<keyword evidence="2" id="KW-1185">Reference proteome</keyword>
<name>A0ABY8GF84_EDWIC</name>
<protein>
    <submittedName>
        <fullName evidence="1">Uncharacterized protein</fullName>
    </submittedName>
</protein>
<accession>A0ABY8GF84</accession>
<proteinExistence type="predicted"/>
<dbReference type="EMBL" id="CP092014">
    <property type="protein sequence ID" value="WFN96017.1"/>
    <property type="molecule type" value="Genomic_DNA"/>
</dbReference>
<gene>
    <name evidence="1" type="ORF">MAY91_14525</name>
</gene>
<dbReference type="Proteomes" id="UP001222680">
    <property type="component" value="Chromosome"/>
</dbReference>
<dbReference type="RefSeq" id="WP_049640118.1">
    <property type="nucleotide sequence ID" value="NZ_CP113159.1"/>
</dbReference>
<reference evidence="1 2" key="1">
    <citation type="submission" date="2022-02" db="EMBL/GenBank/DDBJ databases">
        <title>Phenotypic, genotypic and serological characterization of Edwardsiella ictaluri from catfish and ornamental fish species.</title>
        <authorList>
            <person name="Rose D."/>
            <person name="Tekedar H.C."/>
            <person name="Waldbieser G.C."/>
            <person name="Aarattuthodi S."/>
            <person name="Griffin M.J."/>
        </authorList>
    </citation>
    <scope>NUCLEOTIDE SEQUENCE [LARGE SCALE GENOMIC DNA]</scope>
    <source>
        <strain evidence="1 2">13 TAL-140 K3</strain>
    </source>
</reference>
<organism evidence="1 2">
    <name type="scientific">Edwardsiella ictaluri</name>
    <dbReference type="NCBI Taxonomy" id="67780"/>
    <lineage>
        <taxon>Bacteria</taxon>
        <taxon>Pseudomonadati</taxon>
        <taxon>Pseudomonadota</taxon>
        <taxon>Gammaproteobacteria</taxon>
        <taxon>Enterobacterales</taxon>
        <taxon>Hafniaceae</taxon>
        <taxon>Edwardsiella</taxon>
    </lineage>
</organism>
<sequence>MIPTTLPPAKQSPSPQLCVLRGDITVAATSAKNKLAGPIHAEQRKNAKAHSILLNHWPALSRTAS</sequence>
<evidence type="ECO:0000313" key="2">
    <source>
        <dbReference type="Proteomes" id="UP001222680"/>
    </source>
</evidence>